<evidence type="ECO:0000313" key="5">
    <source>
        <dbReference type="EMBL" id="MET1490278.1"/>
    </source>
</evidence>
<accession>A0ABV2CQZ0</accession>
<keyword evidence="1 3" id="KW-0732">Signal</keyword>
<dbReference type="InterPro" id="IPR007450">
    <property type="entry name" value="BamE_dom"/>
</dbReference>
<evidence type="ECO:0000259" key="4">
    <source>
        <dbReference type="Pfam" id="PF04355"/>
    </source>
</evidence>
<feature type="signal peptide" evidence="3">
    <location>
        <begin position="1"/>
        <end position="22"/>
    </location>
</feature>
<protein>
    <submittedName>
        <fullName evidence="5">Outer membrane protein assembly factor BamE</fullName>
    </submittedName>
</protein>
<reference evidence="5 6" key="1">
    <citation type="submission" date="2024-07" db="EMBL/GenBank/DDBJ databases">
        <title>Uliginosibacterium paludis KCTC:42655.</title>
        <authorList>
            <person name="Kim M.K."/>
        </authorList>
    </citation>
    <scope>NUCLEOTIDE SEQUENCE [LARGE SCALE GENOMIC DNA]</scope>
    <source>
        <strain evidence="5 6">KCTC 42655</strain>
    </source>
</reference>
<evidence type="ECO:0000256" key="2">
    <source>
        <dbReference type="ARBA" id="ARBA00023136"/>
    </source>
</evidence>
<comment type="caution">
    <text evidence="5">The sequence shown here is derived from an EMBL/GenBank/DDBJ whole genome shotgun (WGS) entry which is preliminary data.</text>
</comment>
<dbReference type="Gene3D" id="3.30.1450.10">
    <property type="match status" value="1"/>
</dbReference>
<name>A0ABV2CQZ0_9RHOO</name>
<dbReference type="Pfam" id="PF04355">
    <property type="entry name" value="BamE"/>
    <property type="match status" value="1"/>
</dbReference>
<keyword evidence="6" id="KW-1185">Reference proteome</keyword>
<dbReference type="RefSeq" id="WP_345928489.1">
    <property type="nucleotide sequence ID" value="NZ_JBDIVF010000006.1"/>
</dbReference>
<keyword evidence="2" id="KW-0472">Membrane</keyword>
<dbReference type="InterPro" id="IPR037873">
    <property type="entry name" value="BamE-like"/>
</dbReference>
<sequence>MKNFAHIAAISAAALLASGAQAAVSSEQLNAASAGMSEQQVIALLGKPSASPRWANGTHSLVYDLKNDSQAKAYVDINDASGKLVSRSILRND</sequence>
<evidence type="ECO:0000256" key="1">
    <source>
        <dbReference type="ARBA" id="ARBA00022729"/>
    </source>
</evidence>
<dbReference type="Proteomes" id="UP001548590">
    <property type="component" value="Unassembled WGS sequence"/>
</dbReference>
<evidence type="ECO:0000313" key="6">
    <source>
        <dbReference type="Proteomes" id="UP001548590"/>
    </source>
</evidence>
<proteinExistence type="predicted"/>
<gene>
    <name evidence="5" type="primary">bamE</name>
    <name evidence="5" type="ORF">ABVT11_10615</name>
</gene>
<organism evidence="5 6">
    <name type="scientific">Uliginosibacterium paludis</name>
    <dbReference type="NCBI Taxonomy" id="1615952"/>
    <lineage>
        <taxon>Bacteria</taxon>
        <taxon>Pseudomonadati</taxon>
        <taxon>Pseudomonadota</taxon>
        <taxon>Betaproteobacteria</taxon>
        <taxon>Rhodocyclales</taxon>
        <taxon>Zoogloeaceae</taxon>
        <taxon>Uliginosibacterium</taxon>
    </lineage>
</organism>
<dbReference type="EMBL" id="JBEWLZ010000005">
    <property type="protein sequence ID" value="MET1490278.1"/>
    <property type="molecule type" value="Genomic_DNA"/>
</dbReference>
<feature type="domain" description="Outer membrane protein assembly factor BamE" evidence="4">
    <location>
        <begin position="24"/>
        <end position="71"/>
    </location>
</feature>
<evidence type="ECO:0000256" key="3">
    <source>
        <dbReference type="SAM" id="SignalP"/>
    </source>
</evidence>
<feature type="chain" id="PRO_5046789288" evidence="3">
    <location>
        <begin position="23"/>
        <end position="93"/>
    </location>
</feature>